<dbReference type="EMBL" id="BA000040">
    <property type="protein sequence ID" value="BAC50462.1"/>
    <property type="molecule type" value="Genomic_DNA"/>
</dbReference>
<organism evidence="1 2">
    <name type="scientific">Bradyrhizobium diazoefficiens (strain JCM 10833 / BCRC 13528 / IAM 13628 / NBRC 14792 / USDA 110)</name>
    <dbReference type="NCBI Taxonomy" id="224911"/>
    <lineage>
        <taxon>Bacteria</taxon>
        <taxon>Pseudomonadati</taxon>
        <taxon>Pseudomonadota</taxon>
        <taxon>Alphaproteobacteria</taxon>
        <taxon>Hyphomicrobiales</taxon>
        <taxon>Nitrobacteraceae</taxon>
        <taxon>Bradyrhizobium</taxon>
    </lineage>
</organism>
<name>Q89JS5_BRADU</name>
<proteinExistence type="predicted"/>
<dbReference type="InParanoid" id="Q89JS5"/>
<dbReference type="HOGENOM" id="CLU_2367271_0_0_5"/>
<dbReference type="KEGG" id="bja:bsr5197"/>
<dbReference type="Proteomes" id="UP000002526">
    <property type="component" value="Chromosome"/>
</dbReference>
<accession>Q89JS5</accession>
<protein>
    <submittedName>
        <fullName evidence="1">Bsr5197 protein</fullName>
    </submittedName>
</protein>
<evidence type="ECO:0000313" key="2">
    <source>
        <dbReference type="Proteomes" id="UP000002526"/>
    </source>
</evidence>
<sequence length="95" mass="10031">MLMSPVAFSPQSASSIDLEHSGAASAIETEVGLEAPTISATIAKLDNRITGSSICDPLTSALPRRRALLSNRPQCQWAAPVLVATVIAGRRSHRH</sequence>
<evidence type="ECO:0000313" key="1">
    <source>
        <dbReference type="EMBL" id="BAC50462.1"/>
    </source>
</evidence>
<dbReference type="AlphaFoldDB" id="Q89JS5"/>
<keyword evidence="2" id="KW-1185">Reference proteome</keyword>
<dbReference type="EnsemblBacteria" id="BAC50462">
    <property type="protein sequence ID" value="BAC50462"/>
    <property type="gene ID" value="BAC50462"/>
</dbReference>
<gene>
    <name evidence="1" type="ordered locus">bsr5197</name>
</gene>
<reference evidence="2" key="1">
    <citation type="journal article" date="2002" name="DNA Res.">
        <title>Complete genomic sequence of nitrogen-fixing symbiotic bacterium Bradyrhizobium japonicum USDA110.</title>
        <authorList>
            <person name="Kaneko T."/>
            <person name="Nakamura Y."/>
            <person name="Sato S."/>
            <person name="Minamisawa K."/>
            <person name="Uchiumi T."/>
            <person name="Sasamoto S."/>
            <person name="Watanabe A."/>
            <person name="Idesawa K."/>
            <person name="Iriguchi M."/>
            <person name="Kawashima K."/>
            <person name="Kohara M."/>
            <person name="Matsumoto M."/>
            <person name="Shimpo S."/>
            <person name="Tsuruoka H."/>
            <person name="Wada T."/>
            <person name="Yamada M."/>
            <person name="Tabata S."/>
        </authorList>
    </citation>
    <scope>NUCLEOTIDE SEQUENCE [LARGE SCALE GENOMIC DNA]</scope>
    <source>
        <strain evidence="2">JCM 10833 / BCRC 13528 / IAM 13628 / NBRC 14792 / USDA 110</strain>
    </source>
</reference>